<dbReference type="InterPro" id="IPR000835">
    <property type="entry name" value="HTH_MarR-typ"/>
</dbReference>
<dbReference type="AlphaFoldDB" id="A0A518BDU6"/>
<dbReference type="PANTHER" id="PTHR33164:SF101">
    <property type="entry name" value="TRANSCRIPTIONAL REPRESSOR MPRA"/>
    <property type="match status" value="1"/>
</dbReference>
<dbReference type="InterPro" id="IPR036388">
    <property type="entry name" value="WH-like_DNA-bd_sf"/>
</dbReference>
<keyword evidence="3" id="KW-1185">Reference proteome</keyword>
<dbReference type="EMBL" id="CP036287">
    <property type="protein sequence ID" value="QDU65159.1"/>
    <property type="molecule type" value="Genomic_DNA"/>
</dbReference>
<dbReference type="SMART" id="SM00347">
    <property type="entry name" value="HTH_MARR"/>
    <property type="match status" value="1"/>
</dbReference>
<dbReference type="Proteomes" id="UP000316921">
    <property type="component" value="Chromosome"/>
</dbReference>
<proteinExistence type="predicted"/>
<dbReference type="PROSITE" id="PS50995">
    <property type="entry name" value="HTH_MARR_2"/>
    <property type="match status" value="1"/>
</dbReference>
<organism evidence="2 3">
    <name type="scientific">Engelhardtia mirabilis</name>
    <dbReference type="NCBI Taxonomy" id="2528011"/>
    <lineage>
        <taxon>Bacteria</taxon>
        <taxon>Pseudomonadati</taxon>
        <taxon>Planctomycetota</taxon>
        <taxon>Planctomycetia</taxon>
        <taxon>Planctomycetia incertae sedis</taxon>
        <taxon>Engelhardtia</taxon>
    </lineage>
</organism>
<dbReference type="Pfam" id="PF01047">
    <property type="entry name" value="MarR"/>
    <property type="match status" value="1"/>
</dbReference>
<feature type="domain" description="HTH marR-type" evidence="1">
    <location>
        <begin position="10"/>
        <end position="144"/>
    </location>
</feature>
<evidence type="ECO:0000313" key="2">
    <source>
        <dbReference type="EMBL" id="QDU65159.1"/>
    </source>
</evidence>
<dbReference type="RefSeq" id="WP_145061516.1">
    <property type="nucleotide sequence ID" value="NZ_CP036287.1"/>
</dbReference>
<dbReference type="PANTHER" id="PTHR33164">
    <property type="entry name" value="TRANSCRIPTIONAL REGULATOR, MARR FAMILY"/>
    <property type="match status" value="1"/>
</dbReference>
<dbReference type="InterPro" id="IPR036390">
    <property type="entry name" value="WH_DNA-bd_sf"/>
</dbReference>
<dbReference type="GO" id="GO:0006950">
    <property type="term" value="P:response to stress"/>
    <property type="evidence" value="ECO:0007669"/>
    <property type="project" value="TreeGrafter"/>
</dbReference>
<dbReference type="KEGG" id="pbap:Pla133_02230"/>
<name>A0A518BDU6_9BACT</name>
<accession>A0A518BDU6</accession>
<dbReference type="GO" id="GO:0003700">
    <property type="term" value="F:DNA-binding transcription factor activity"/>
    <property type="evidence" value="ECO:0007669"/>
    <property type="project" value="InterPro"/>
</dbReference>
<dbReference type="SUPFAM" id="SSF46785">
    <property type="entry name" value="Winged helix' DNA-binding domain"/>
    <property type="match status" value="1"/>
</dbReference>
<sequence>MPKTIRNSAAREAYLELIRVQTRLQGEFEDLFKAAGLTHTQFNVLRVLLTGPAQGLPCQRIGESLIHRVPDVTRLIDRMEAAGLVQRSRDSEDRRVVLVRVTAQGRKAAEGLYGAVDSLHRAQMRPLNSDQIATLNELLGMLVDRG</sequence>
<dbReference type="InterPro" id="IPR039422">
    <property type="entry name" value="MarR/SlyA-like"/>
</dbReference>
<reference evidence="2 3" key="1">
    <citation type="submission" date="2019-02" db="EMBL/GenBank/DDBJ databases">
        <title>Deep-cultivation of Planctomycetes and their phenomic and genomic characterization uncovers novel biology.</title>
        <authorList>
            <person name="Wiegand S."/>
            <person name="Jogler M."/>
            <person name="Boedeker C."/>
            <person name="Pinto D."/>
            <person name="Vollmers J."/>
            <person name="Rivas-Marin E."/>
            <person name="Kohn T."/>
            <person name="Peeters S.H."/>
            <person name="Heuer A."/>
            <person name="Rast P."/>
            <person name="Oberbeckmann S."/>
            <person name="Bunk B."/>
            <person name="Jeske O."/>
            <person name="Meyerdierks A."/>
            <person name="Storesund J.E."/>
            <person name="Kallscheuer N."/>
            <person name="Luecker S."/>
            <person name="Lage O.M."/>
            <person name="Pohl T."/>
            <person name="Merkel B.J."/>
            <person name="Hornburger P."/>
            <person name="Mueller R.-W."/>
            <person name="Bruemmer F."/>
            <person name="Labrenz M."/>
            <person name="Spormann A.M."/>
            <person name="Op den Camp H."/>
            <person name="Overmann J."/>
            <person name="Amann R."/>
            <person name="Jetten M.S.M."/>
            <person name="Mascher T."/>
            <person name="Medema M.H."/>
            <person name="Devos D.P."/>
            <person name="Kaster A.-K."/>
            <person name="Ovreas L."/>
            <person name="Rohde M."/>
            <person name="Galperin M.Y."/>
            <person name="Jogler C."/>
        </authorList>
    </citation>
    <scope>NUCLEOTIDE SEQUENCE [LARGE SCALE GENOMIC DNA]</scope>
    <source>
        <strain evidence="2 3">Pla133</strain>
    </source>
</reference>
<gene>
    <name evidence="2" type="primary">mgrA_1</name>
    <name evidence="2" type="ORF">Pla133_02230</name>
</gene>
<protein>
    <submittedName>
        <fullName evidence="2">HTH-type transcriptional regulator MgrA</fullName>
    </submittedName>
</protein>
<dbReference type="Gene3D" id="1.10.10.10">
    <property type="entry name" value="Winged helix-like DNA-binding domain superfamily/Winged helix DNA-binding domain"/>
    <property type="match status" value="1"/>
</dbReference>
<evidence type="ECO:0000313" key="3">
    <source>
        <dbReference type="Proteomes" id="UP000316921"/>
    </source>
</evidence>
<evidence type="ECO:0000259" key="1">
    <source>
        <dbReference type="PROSITE" id="PS50995"/>
    </source>
</evidence>
<dbReference type="PRINTS" id="PR00598">
    <property type="entry name" value="HTHMARR"/>
</dbReference>